<accession>A0A6M5YUF0</accession>
<proteinExistence type="predicted"/>
<dbReference type="EMBL" id="CP053452">
    <property type="protein sequence ID" value="QJW97026.1"/>
    <property type="molecule type" value="Genomic_DNA"/>
</dbReference>
<sequence length="51" mass="5537">MSLIASATSAPAGHHFRGSQTEAEQHPIVDATTCLPNLSKTRFAAELRIFR</sequence>
<evidence type="ECO:0000313" key="2">
    <source>
        <dbReference type="EMBL" id="QJW97026.1"/>
    </source>
</evidence>
<dbReference type="Proteomes" id="UP000503447">
    <property type="component" value="Chromosome"/>
</dbReference>
<reference evidence="3" key="1">
    <citation type="submission" date="2020-05" db="EMBL/GenBank/DDBJ databases">
        <title>Frigoriglobus tundricola gen. nov., sp. nov., a psychrotolerant cellulolytic planctomycete of the family Gemmataceae with two divergent copies of 16S rRNA gene.</title>
        <authorList>
            <person name="Kulichevskaya I.S."/>
            <person name="Ivanova A.A."/>
            <person name="Naumoff D.G."/>
            <person name="Beletsky A.V."/>
            <person name="Rijpstra W.I.C."/>
            <person name="Sinninghe Damste J.S."/>
            <person name="Mardanov A.V."/>
            <person name="Ravin N.V."/>
            <person name="Dedysh S.N."/>
        </authorList>
    </citation>
    <scope>NUCLEOTIDE SEQUENCE [LARGE SCALE GENOMIC DNA]</scope>
    <source>
        <strain evidence="3">PL17</strain>
    </source>
</reference>
<keyword evidence="3" id="KW-1185">Reference proteome</keyword>
<evidence type="ECO:0000313" key="3">
    <source>
        <dbReference type="Proteomes" id="UP000503447"/>
    </source>
</evidence>
<evidence type="ECO:0000256" key="1">
    <source>
        <dbReference type="SAM" id="MobiDB-lite"/>
    </source>
</evidence>
<dbReference type="KEGG" id="ftj:FTUN_4586"/>
<feature type="region of interest" description="Disordered" evidence="1">
    <location>
        <begin position="1"/>
        <end position="24"/>
    </location>
</feature>
<protein>
    <submittedName>
        <fullName evidence="2">Uncharacterized protein</fullName>
    </submittedName>
</protein>
<gene>
    <name evidence="2" type="ORF">FTUN_4586</name>
</gene>
<name>A0A6M5YUF0_9BACT</name>
<dbReference type="AlphaFoldDB" id="A0A6M5YUF0"/>
<organism evidence="2 3">
    <name type="scientific">Frigoriglobus tundricola</name>
    <dbReference type="NCBI Taxonomy" id="2774151"/>
    <lineage>
        <taxon>Bacteria</taxon>
        <taxon>Pseudomonadati</taxon>
        <taxon>Planctomycetota</taxon>
        <taxon>Planctomycetia</taxon>
        <taxon>Gemmatales</taxon>
        <taxon>Gemmataceae</taxon>
        <taxon>Frigoriglobus</taxon>
    </lineage>
</organism>